<dbReference type="InterPro" id="IPR038732">
    <property type="entry name" value="HpyO/CreE_NAD-binding"/>
</dbReference>
<dbReference type="AlphaFoldDB" id="A0A1L7NQD5"/>
<protein>
    <recommendedName>
        <fullName evidence="1">FAD-dependent urate hydroxylase HpyO/Asp monooxygenase CreE-like FAD/NAD(P)-binding domain-containing protein</fullName>
    </recommendedName>
</protein>
<organism evidence="2">
    <name type="scientific">Streptomyces sp. SoC090715LN-17</name>
    <dbReference type="NCBI Taxonomy" id="1898652"/>
    <lineage>
        <taxon>Bacteria</taxon>
        <taxon>Bacillati</taxon>
        <taxon>Actinomycetota</taxon>
        <taxon>Actinomycetes</taxon>
        <taxon>Kitasatosporales</taxon>
        <taxon>Streptomycetaceae</taxon>
        <taxon>Streptomyces</taxon>
    </lineage>
</organism>
<evidence type="ECO:0000313" key="2">
    <source>
        <dbReference type="EMBL" id="BAW27713.1"/>
    </source>
</evidence>
<dbReference type="PANTHER" id="PTHR40254:SF1">
    <property type="entry name" value="BLR0577 PROTEIN"/>
    <property type="match status" value="1"/>
</dbReference>
<evidence type="ECO:0000259" key="1">
    <source>
        <dbReference type="Pfam" id="PF13454"/>
    </source>
</evidence>
<feature type="domain" description="FAD-dependent urate hydroxylase HpyO/Asp monooxygenase CreE-like FAD/NAD(P)-binding" evidence="1">
    <location>
        <begin position="8"/>
        <end position="192"/>
    </location>
</feature>
<dbReference type="SUPFAM" id="SSF51905">
    <property type="entry name" value="FAD/NAD(P)-binding domain"/>
    <property type="match status" value="1"/>
</dbReference>
<dbReference type="InterPro" id="IPR036188">
    <property type="entry name" value="FAD/NAD-bd_sf"/>
</dbReference>
<dbReference type="PANTHER" id="PTHR40254">
    <property type="entry name" value="BLR0577 PROTEIN"/>
    <property type="match status" value="1"/>
</dbReference>
<reference evidence="2" key="1">
    <citation type="journal article" date="2017" name="ACS Chem. Biol.">
        <title>Genome Mining of Amino Group Carrier Protein-Mediated Machinery: Discovery and Biosynthetic Characterization of a Natural Product with Unique Hydrazone Unit.</title>
        <authorList>
            <person name="Matsuda K."/>
            <person name="Hasebe F."/>
            <person name="Shiwa Y."/>
            <person name="Kanesaki Y."/>
            <person name="Tomita T."/>
            <person name="Yoshikawa H."/>
            <person name="Shin-ya K."/>
            <person name="Kuzuyama T."/>
            <person name="Nishiyama M."/>
        </authorList>
    </citation>
    <scope>NUCLEOTIDE SEQUENCE</scope>
    <source>
        <strain evidence="2">SoC090715LN-17</strain>
    </source>
</reference>
<dbReference type="InterPro" id="IPR052189">
    <property type="entry name" value="L-asp_N-monooxygenase_NS-form"/>
</dbReference>
<name>A0A1L7NQD5_9ACTN</name>
<proteinExistence type="predicted"/>
<accession>A0A1L7NQD5</accession>
<dbReference type="EMBL" id="LC177423">
    <property type="protein sequence ID" value="BAW27713.1"/>
    <property type="molecule type" value="Genomic_DNA"/>
</dbReference>
<dbReference type="Pfam" id="PF13454">
    <property type="entry name" value="NAD_binding_9"/>
    <property type="match status" value="1"/>
</dbReference>
<sequence length="661" mass="72592">MTRTLAVAIIGAGPRGTSLLERLIANAAECAPDRPIAVHVIDPHPPGGGRIWRSEQSPLLWMNTTAGSCTMFTDETVACEGPIVPGPTLSEWARELATGRLSSPAGFRHDPSTTAEAGRMSDGWFTTRRTQSDYLSWVFQKLAKNGTPQVQVHSHAARAVDAYDLPLGRQRVVLADGLPSVDVDIVLFAQGNVDVEPNAEEVRLTAYAAAHDLCYLPSGSTADHFLDRIPAGEPVVVRGLGLCFIDTAVLLTSGRGGTFHRDASGELRYTPSGREPVLFAGSRRGVPYWSKTHYSLSGSPPESFGHLDAAAVAALGDRPLDFAADIWPLIAREVTHAGYRELAESHQALLDMDARQFMDRLDSLDWDGPELEELVDQAVRFDGDRIDLEETAHPLAGRRFPDLDALQQWMIGYIDTGVRRGRDPRHSADLAMVHGLYSAFSRLVELIDEKRISPTSWERDLPAFLDFCRFLTSGPPGPRLEELLALTRAGVVRFLGSEMTVTTQEGLFHARSSNVDGSVTARHLIEARLPERTMLRVDDPLLRRLIQRQEIREETPSAPDGGVRYPKGVIDTVGLIDTDSLNRLKRADGTIHESRFGVGTLFSGSVASGRFPSPKSNDEFFRQNDTIARAALHELCRREVDQGKRSAQAHPEEVSVLCPRT</sequence>